<dbReference type="OMA" id="CCHCSVA"/>
<organism evidence="1">
    <name type="scientific">Oryza nivara</name>
    <name type="common">Indian wild rice</name>
    <name type="synonym">Oryza sativa f. spontanea</name>
    <dbReference type="NCBI Taxonomy" id="4536"/>
    <lineage>
        <taxon>Eukaryota</taxon>
        <taxon>Viridiplantae</taxon>
        <taxon>Streptophyta</taxon>
        <taxon>Embryophyta</taxon>
        <taxon>Tracheophyta</taxon>
        <taxon>Spermatophyta</taxon>
        <taxon>Magnoliopsida</taxon>
        <taxon>Liliopsida</taxon>
        <taxon>Poales</taxon>
        <taxon>Poaceae</taxon>
        <taxon>BOP clade</taxon>
        <taxon>Oryzoideae</taxon>
        <taxon>Oryzeae</taxon>
        <taxon>Oryzinae</taxon>
        <taxon>Oryza</taxon>
    </lineage>
</organism>
<accession>A0A0E0HG02</accession>
<dbReference type="EnsemblPlants" id="ONIVA05G21300.1">
    <property type="protein sequence ID" value="ONIVA05G21300.1"/>
    <property type="gene ID" value="ONIVA05G21300"/>
</dbReference>
<dbReference type="AlphaFoldDB" id="A0A0E0HG02"/>
<evidence type="ECO:0000313" key="1">
    <source>
        <dbReference type="EnsemblPlants" id="ONIVA05G21300.1"/>
    </source>
</evidence>
<dbReference type="Gramene" id="ONIVA05G21300.1">
    <property type="protein sequence ID" value="ONIVA05G21300.1"/>
    <property type="gene ID" value="ONIVA05G21300"/>
</dbReference>
<keyword evidence="2" id="KW-1185">Reference proteome</keyword>
<proteinExistence type="predicted"/>
<reference evidence="1" key="2">
    <citation type="submission" date="2018-04" db="EMBL/GenBank/DDBJ databases">
        <title>OnivRS2 (Oryza nivara Reference Sequence Version 2).</title>
        <authorList>
            <person name="Zhang J."/>
            <person name="Kudrna D."/>
            <person name="Lee S."/>
            <person name="Talag J."/>
            <person name="Rajasekar S."/>
            <person name="Welchert J."/>
            <person name="Hsing Y.-I."/>
            <person name="Wing R.A."/>
        </authorList>
    </citation>
    <scope>NUCLEOTIDE SEQUENCE [LARGE SCALE GENOMIC DNA]</scope>
    <source>
        <strain evidence="1">SL10</strain>
    </source>
</reference>
<reference evidence="1" key="1">
    <citation type="submission" date="2015-04" db="UniProtKB">
        <authorList>
            <consortium name="EnsemblPlants"/>
        </authorList>
    </citation>
    <scope>IDENTIFICATION</scope>
    <source>
        <strain evidence="1">SL10</strain>
    </source>
</reference>
<evidence type="ECO:0000313" key="2">
    <source>
        <dbReference type="Proteomes" id="UP000006591"/>
    </source>
</evidence>
<sequence>MRLPFLAIVVRGPNTFTTGYSNLSMPLAARHLKMGRKVSMAKGVPAVWEGEGVNSGTGRAYGDGDGVGADCGNAVADALKLRASVCCHCSVAAGNQNITPFPDLKFELRTRQEAKNTLNTCTPLQESEPKTTGEK</sequence>
<dbReference type="HOGENOM" id="CLU_156167_0_0_1"/>
<name>A0A0E0HG02_ORYNI</name>
<dbReference type="Proteomes" id="UP000006591">
    <property type="component" value="Chromosome 5"/>
</dbReference>
<protein>
    <submittedName>
        <fullName evidence="1">Uncharacterized protein</fullName>
    </submittedName>
</protein>